<evidence type="ECO:0000256" key="5">
    <source>
        <dbReference type="ARBA" id="ARBA00023004"/>
    </source>
</evidence>
<protein>
    <submittedName>
        <fullName evidence="9">Nitrite reductase small subunit NirD</fullName>
    </submittedName>
</protein>
<sequence>MEILNDIRSLATVDNDIKVWFKAARASDFPENGGACVKYKDQQIAVFNFARRSEWYACQNLCPHKMQMVLSRGIIGSVSEEPKVACPFHKKTFSLRNGECLNATEEKLAVFPVKIEDGFVYIGFAR</sequence>
<proteinExistence type="predicted"/>
<feature type="domain" description="Rieske" evidence="8">
    <location>
        <begin position="21"/>
        <end position="122"/>
    </location>
</feature>
<keyword evidence="6" id="KW-0411">Iron-sulfur</keyword>
<evidence type="ECO:0000256" key="7">
    <source>
        <dbReference type="ARBA" id="ARBA00023063"/>
    </source>
</evidence>
<dbReference type="EMBL" id="JAERRB010000012">
    <property type="protein sequence ID" value="MBL0744778.1"/>
    <property type="molecule type" value="Genomic_DNA"/>
</dbReference>
<organism evidence="9 10">
    <name type="scientific">Chryseolinea lacunae</name>
    <dbReference type="NCBI Taxonomy" id="2801331"/>
    <lineage>
        <taxon>Bacteria</taxon>
        <taxon>Pseudomonadati</taxon>
        <taxon>Bacteroidota</taxon>
        <taxon>Cytophagia</taxon>
        <taxon>Cytophagales</taxon>
        <taxon>Fulvivirgaceae</taxon>
        <taxon>Chryseolinea</taxon>
    </lineage>
</organism>
<dbReference type="NCBIfam" id="TIGR02378">
    <property type="entry name" value="nirD_assim_sml"/>
    <property type="match status" value="1"/>
</dbReference>
<name>A0ABS1L020_9BACT</name>
<dbReference type="PROSITE" id="PS51296">
    <property type="entry name" value="RIESKE"/>
    <property type="match status" value="1"/>
</dbReference>
<accession>A0ABS1L020</accession>
<dbReference type="InterPro" id="IPR012748">
    <property type="entry name" value="Rieske-like_NirD"/>
</dbReference>
<dbReference type="PANTHER" id="PTHR43809:SF1">
    <property type="entry name" value="NITRITE REDUCTASE (NADH) LARGE SUBUNIT"/>
    <property type="match status" value="1"/>
</dbReference>
<keyword evidence="10" id="KW-1185">Reference proteome</keyword>
<evidence type="ECO:0000256" key="6">
    <source>
        <dbReference type="ARBA" id="ARBA00023014"/>
    </source>
</evidence>
<keyword evidence="7" id="KW-0534">Nitrate assimilation</keyword>
<dbReference type="RefSeq" id="WP_202014652.1">
    <property type="nucleotide sequence ID" value="NZ_JAERRB010000012.1"/>
</dbReference>
<keyword evidence="2" id="KW-0001">2Fe-2S</keyword>
<keyword evidence="1" id="KW-0349">Heme</keyword>
<comment type="caution">
    <text evidence="9">The sequence shown here is derived from an EMBL/GenBank/DDBJ whole genome shotgun (WGS) entry which is preliminary data.</text>
</comment>
<evidence type="ECO:0000259" key="8">
    <source>
        <dbReference type="PROSITE" id="PS51296"/>
    </source>
</evidence>
<dbReference type="InterPro" id="IPR052034">
    <property type="entry name" value="NasD-like"/>
</dbReference>
<keyword evidence="3" id="KW-0479">Metal-binding</keyword>
<dbReference type="Gene3D" id="2.102.10.10">
    <property type="entry name" value="Rieske [2Fe-2S] iron-sulphur domain"/>
    <property type="match status" value="1"/>
</dbReference>
<evidence type="ECO:0000256" key="3">
    <source>
        <dbReference type="ARBA" id="ARBA00022723"/>
    </source>
</evidence>
<evidence type="ECO:0000256" key="1">
    <source>
        <dbReference type="ARBA" id="ARBA00022617"/>
    </source>
</evidence>
<evidence type="ECO:0000256" key="4">
    <source>
        <dbReference type="ARBA" id="ARBA00023002"/>
    </source>
</evidence>
<dbReference type="InterPro" id="IPR036922">
    <property type="entry name" value="Rieske_2Fe-2S_sf"/>
</dbReference>
<dbReference type="SUPFAM" id="SSF50022">
    <property type="entry name" value="ISP domain"/>
    <property type="match status" value="1"/>
</dbReference>
<dbReference type="InterPro" id="IPR017941">
    <property type="entry name" value="Rieske_2Fe-2S"/>
</dbReference>
<dbReference type="Proteomes" id="UP000613030">
    <property type="component" value="Unassembled WGS sequence"/>
</dbReference>
<keyword evidence="4" id="KW-0560">Oxidoreductase</keyword>
<evidence type="ECO:0000313" key="9">
    <source>
        <dbReference type="EMBL" id="MBL0744778.1"/>
    </source>
</evidence>
<evidence type="ECO:0000256" key="2">
    <source>
        <dbReference type="ARBA" id="ARBA00022714"/>
    </source>
</evidence>
<evidence type="ECO:0000313" key="10">
    <source>
        <dbReference type="Proteomes" id="UP000613030"/>
    </source>
</evidence>
<reference evidence="9 10" key="1">
    <citation type="submission" date="2021-01" db="EMBL/GenBank/DDBJ databases">
        <title>Chryseolinea sp. Jin1 Genome sequencing and assembly.</title>
        <authorList>
            <person name="Kim I."/>
        </authorList>
    </citation>
    <scope>NUCLEOTIDE SEQUENCE [LARGE SCALE GENOMIC DNA]</scope>
    <source>
        <strain evidence="9 10">Jin1</strain>
    </source>
</reference>
<dbReference type="CDD" id="cd03529">
    <property type="entry name" value="Rieske_NirD"/>
    <property type="match status" value="1"/>
</dbReference>
<gene>
    <name evidence="9" type="primary">nirD</name>
    <name evidence="9" type="ORF">JI741_26325</name>
</gene>
<dbReference type="Pfam" id="PF13806">
    <property type="entry name" value="Rieske_2"/>
    <property type="match status" value="1"/>
</dbReference>
<dbReference type="PANTHER" id="PTHR43809">
    <property type="entry name" value="NITRITE REDUCTASE (NADH) LARGE SUBUNIT"/>
    <property type="match status" value="1"/>
</dbReference>
<keyword evidence="5" id="KW-0408">Iron</keyword>